<dbReference type="Proteomes" id="UP000314294">
    <property type="component" value="Unassembled WGS sequence"/>
</dbReference>
<dbReference type="AlphaFoldDB" id="A0A4Z2IQI9"/>
<protein>
    <submittedName>
        <fullName evidence="1">Uncharacterized protein</fullName>
    </submittedName>
</protein>
<name>A0A4Z2IQI9_9TELE</name>
<proteinExistence type="predicted"/>
<evidence type="ECO:0000313" key="1">
    <source>
        <dbReference type="EMBL" id="TNN80229.1"/>
    </source>
</evidence>
<evidence type="ECO:0000313" key="2">
    <source>
        <dbReference type="Proteomes" id="UP000314294"/>
    </source>
</evidence>
<reference evidence="1 2" key="1">
    <citation type="submission" date="2019-03" db="EMBL/GenBank/DDBJ databases">
        <title>First draft genome of Liparis tanakae, snailfish: a comprehensive survey of snailfish specific genes.</title>
        <authorList>
            <person name="Kim W."/>
            <person name="Song I."/>
            <person name="Jeong J.-H."/>
            <person name="Kim D."/>
            <person name="Kim S."/>
            <person name="Ryu S."/>
            <person name="Song J.Y."/>
            <person name="Lee S.K."/>
        </authorList>
    </citation>
    <scope>NUCLEOTIDE SEQUENCE [LARGE SCALE GENOMIC DNA]</scope>
    <source>
        <tissue evidence="1">Muscle</tissue>
    </source>
</reference>
<comment type="caution">
    <text evidence="1">The sequence shown here is derived from an EMBL/GenBank/DDBJ whole genome shotgun (WGS) entry which is preliminary data.</text>
</comment>
<accession>A0A4Z2IQI9</accession>
<keyword evidence="2" id="KW-1185">Reference proteome</keyword>
<sequence length="178" mass="20032">MQLWHVVERQNWFAFIKETFFILKQLNSEKNYSAVPSAQCPPPLAHYSPPGAQRWVDPESRGLSPSTEESFEPTVKDVQRCAPSAARSDLQLRNNGGGRKAEMLTLSSAWRGGGRWRFGALATPVFSEPTGKHMKGGLCRHVTSGCQQGCDEVRLVARGKEEEEEETGIEKFSYRFRE</sequence>
<dbReference type="EMBL" id="SRLO01000056">
    <property type="protein sequence ID" value="TNN80229.1"/>
    <property type="molecule type" value="Genomic_DNA"/>
</dbReference>
<organism evidence="1 2">
    <name type="scientific">Liparis tanakae</name>
    <name type="common">Tanaka's snailfish</name>
    <dbReference type="NCBI Taxonomy" id="230148"/>
    <lineage>
        <taxon>Eukaryota</taxon>
        <taxon>Metazoa</taxon>
        <taxon>Chordata</taxon>
        <taxon>Craniata</taxon>
        <taxon>Vertebrata</taxon>
        <taxon>Euteleostomi</taxon>
        <taxon>Actinopterygii</taxon>
        <taxon>Neopterygii</taxon>
        <taxon>Teleostei</taxon>
        <taxon>Neoteleostei</taxon>
        <taxon>Acanthomorphata</taxon>
        <taxon>Eupercaria</taxon>
        <taxon>Perciformes</taxon>
        <taxon>Cottioidei</taxon>
        <taxon>Cottales</taxon>
        <taxon>Liparidae</taxon>
        <taxon>Liparis</taxon>
    </lineage>
</organism>
<gene>
    <name evidence="1" type="ORF">EYF80_009554</name>
</gene>